<protein>
    <submittedName>
        <fullName evidence="2">Uncharacterized protein</fullName>
    </submittedName>
</protein>
<reference evidence="2" key="1">
    <citation type="submission" date="2020-09" db="EMBL/GenBank/DDBJ databases">
        <authorList>
            <person name="Kikuchi T."/>
        </authorList>
    </citation>
    <scope>NUCLEOTIDE SEQUENCE</scope>
    <source>
        <strain evidence="2">SH1</strain>
    </source>
</reference>
<dbReference type="GO" id="GO:0005886">
    <property type="term" value="C:plasma membrane"/>
    <property type="evidence" value="ECO:0007669"/>
    <property type="project" value="TreeGrafter"/>
</dbReference>
<feature type="transmembrane region" description="Helical" evidence="1">
    <location>
        <begin position="566"/>
        <end position="584"/>
    </location>
</feature>
<feature type="transmembrane region" description="Helical" evidence="1">
    <location>
        <begin position="738"/>
        <end position="756"/>
    </location>
</feature>
<evidence type="ECO:0000313" key="2">
    <source>
        <dbReference type="EMBL" id="CAD5216398.1"/>
    </source>
</evidence>
<dbReference type="EMBL" id="CAJFCW020000003">
    <property type="protein sequence ID" value="CAG9105874.1"/>
    <property type="molecule type" value="Genomic_DNA"/>
</dbReference>
<feature type="transmembrane region" description="Helical" evidence="1">
    <location>
        <begin position="801"/>
        <end position="821"/>
    </location>
</feature>
<proteinExistence type="predicted"/>
<evidence type="ECO:0000256" key="1">
    <source>
        <dbReference type="SAM" id="Phobius"/>
    </source>
</evidence>
<dbReference type="EMBL" id="CAJFDH010000003">
    <property type="protein sequence ID" value="CAD5216398.1"/>
    <property type="molecule type" value="Genomic_DNA"/>
</dbReference>
<keyword evidence="3" id="KW-1185">Reference proteome</keyword>
<dbReference type="OrthoDB" id="10056930at2759"/>
<dbReference type="GO" id="GO:0005261">
    <property type="term" value="F:monoatomic cation channel activity"/>
    <property type="evidence" value="ECO:0007669"/>
    <property type="project" value="TreeGrafter"/>
</dbReference>
<dbReference type="GO" id="GO:0030001">
    <property type="term" value="P:metal ion transport"/>
    <property type="evidence" value="ECO:0007669"/>
    <property type="project" value="TreeGrafter"/>
</dbReference>
<feature type="transmembrane region" description="Helical" evidence="1">
    <location>
        <begin position="1013"/>
        <end position="1033"/>
    </location>
</feature>
<evidence type="ECO:0000313" key="3">
    <source>
        <dbReference type="Proteomes" id="UP000614601"/>
    </source>
</evidence>
<dbReference type="PANTHER" id="PTHR13800:SF41">
    <property type="entry name" value="PROTEIN CED-11"/>
    <property type="match status" value="1"/>
</dbReference>
<keyword evidence="1" id="KW-0812">Transmembrane</keyword>
<dbReference type="Proteomes" id="UP000614601">
    <property type="component" value="Unassembled WGS sequence"/>
</dbReference>
<gene>
    <name evidence="2" type="ORF">BOKJ2_LOCUS6573</name>
</gene>
<feature type="transmembrane region" description="Helical" evidence="1">
    <location>
        <begin position="833"/>
        <end position="855"/>
    </location>
</feature>
<keyword evidence="1" id="KW-0472">Membrane</keyword>
<sequence>MLTGKNTVIQGAEHLRISDALYRGFQKVIGQCGLWVVGNGREDDEISNVFARAFRKQLEQRENISETLFFIVNNGTVIHKATEPWDYKKPMVNSCFNTLYILQREGNITDEDTNLFRCRLATKLTTPPPALLIGVPDEKISSATVPPTPLGSTAPAIILPNTLHSVERHPLPVTLFCGASLESLVELKEYIQCGAPVIIIEDCSELCAILRNSFMIYNTPNFEHSTFVKWLTKELHSIDNDDNKIAKAKDDICIIFATGIGFYNLFTFIKASETENLAEHVLNLLSKTTTDVNDLTQVAELAAKLNVPSILRHLEVGSSFGRESINDILLNALTSKHKQETLLEVLNQKPSIVLSDTFLLRWLDKVDDKFFFQTVIMENILGYGRIPNEISIEFVNDINKLLYQLSDGIYNLFPAEILLSPPNEVDTNRTIAVLATWALLINQLEACKLLAAYSNEPLHLAIVLCKVAKELVKTCSNYSFYCTGYFKIAAFFEDYCSEIVGKQYGKQPLKVYQALCTQNKYYNGKSAALLAFETENRSLLSIDCFKCWAIRLLNSTIVTSSSCTNGLKIILSALLVFPIKYWYIQRRSLWSSLQKDADDKGHSPTVAMLEFEGRVSKPKRAMSMYSTASRSIYAHDFLNTRETTPLDLNPEQNDMGNFNVDFNDSQSTNFMHNNHNMLPVNDDVESSFLYGNENRISRHTPSPLGMNLRWSPSYKSHRKRQTTVEDVETFYDTPVVKLWISLFFRFLYLGFFGFTLMQRGCVNETLLLLVWMWTLNYLCEGFWVLTVRLKTTMLNKMKFRMFDQIIIMTFLCCSLIFRTVGSKFWSADYLNYWYVYKSLQAIFFIYQSYATFFLYGPYFEGSGKLIIYLKNISKSVGAVIFGASLVVFCSIIATKTVVFPDTEAVSSQLSEVTSWALKSIIQPDFTFLSESADCARFSFTQPPQQCGVIGGYGNRNCPTGGILSSFAIGQYLLILNLLLLPLLVALFVYGVYSSREEVQYKRVLQLYYIGMEFAARPVLPAPFTFVFFGILILRRICGCSIWIVNKRRMTEHPDERGIFSLFGKNRNIYRNPSIPPLKRSQRPDFWSDKFIKHWKTSSSSTASKCTSCRSDSVVRLNEKLQLLVISNIFKESDNKVQHFTKEKDRLVVKDDYKPWTVLLPNYYAPSYSKNVDEFPYELRKRVDNIEHIAEIKKNWRQNKLGRHINNDVNKDRLLSSDGLPLNPLGRQGKYGRGNFAKFGSNVIYFYVILAHVEDDIKVLLTSNNQLPSKQKYGGLRSDEYLSVILTNLKVSDSEIQRFSIRSHLSVGQRDHNIAHVTCTPIDTEEATDNAWLEADLWAITLKNYTPTEMTDYQWLSVSDDNIPEMYRDFVKKSVEILQTSD</sequence>
<dbReference type="Proteomes" id="UP000783686">
    <property type="component" value="Unassembled WGS sequence"/>
</dbReference>
<keyword evidence="1" id="KW-1133">Transmembrane helix</keyword>
<feature type="transmembrane region" description="Helical" evidence="1">
    <location>
        <begin position="768"/>
        <end position="789"/>
    </location>
</feature>
<accession>A0A811KM76</accession>
<name>A0A811KM76_9BILA</name>
<comment type="caution">
    <text evidence="2">The sequence shown here is derived from an EMBL/GenBank/DDBJ whole genome shotgun (WGS) entry which is preliminary data.</text>
</comment>
<feature type="transmembrane region" description="Helical" evidence="1">
    <location>
        <begin position="971"/>
        <end position="992"/>
    </location>
</feature>
<dbReference type="PANTHER" id="PTHR13800">
    <property type="entry name" value="TRANSIENT RECEPTOR POTENTIAL CATION CHANNEL, SUBFAMILY M, MEMBER 6"/>
    <property type="match status" value="1"/>
</dbReference>
<dbReference type="InterPro" id="IPR050927">
    <property type="entry name" value="TRPM"/>
</dbReference>
<organism evidence="2 3">
    <name type="scientific">Bursaphelenchus okinawaensis</name>
    <dbReference type="NCBI Taxonomy" id="465554"/>
    <lineage>
        <taxon>Eukaryota</taxon>
        <taxon>Metazoa</taxon>
        <taxon>Ecdysozoa</taxon>
        <taxon>Nematoda</taxon>
        <taxon>Chromadorea</taxon>
        <taxon>Rhabditida</taxon>
        <taxon>Tylenchina</taxon>
        <taxon>Tylenchomorpha</taxon>
        <taxon>Aphelenchoidea</taxon>
        <taxon>Aphelenchoididae</taxon>
        <taxon>Bursaphelenchus</taxon>
    </lineage>
</organism>
<dbReference type="Pfam" id="PF25969">
    <property type="entry name" value="NUDT9_N"/>
    <property type="match status" value="1"/>
</dbReference>
<feature type="transmembrane region" description="Helical" evidence="1">
    <location>
        <begin position="876"/>
        <end position="893"/>
    </location>
</feature>